<dbReference type="Proteomes" id="UP001206639">
    <property type="component" value="Unassembled WGS sequence"/>
</dbReference>
<protein>
    <submittedName>
        <fullName evidence="5">LuxR C-terminal-related transcriptional regulator</fullName>
    </submittedName>
</protein>
<name>A0ABT2MBS3_9MYCO</name>
<dbReference type="Pfam" id="PF00196">
    <property type="entry name" value="GerE"/>
    <property type="match status" value="1"/>
</dbReference>
<dbReference type="EMBL" id="JAODWD010000003">
    <property type="protein sequence ID" value="MCT7659722.1"/>
    <property type="molecule type" value="Genomic_DNA"/>
</dbReference>
<dbReference type="InterPro" id="IPR036388">
    <property type="entry name" value="WH-like_DNA-bd_sf"/>
</dbReference>
<keyword evidence="6" id="KW-1185">Reference proteome</keyword>
<sequence>MTRRERDVLELLAAGHSDAEIANVLFISPKTANRHVGSILSKLGVRNRTQAAAFVHQHRT</sequence>
<proteinExistence type="predicted"/>
<comment type="caution">
    <text evidence="5">The sequence shown here is derived from an EMBL/GenBank/DDBJ whole genome shotgun (WGS) entry which is preliminary data.</text>
</comment>
<evidence type="ECO:0000313" key="5">
    <source>
        <dbReference type="EMBL" id="MCT7659722.1"/>
    </source>
</evidence>
<accession>A0ABT2MBS3</accession>
<reference evidence="6" key="1">
    <citation type="submission" date="2023-07" db="EMBL/GenBank/DDBJ databases">
        <authorList>
            <person name="Deng Y."/>
            <person name="Zhang Y.-Q."/>
        </authorList>
    </citation>
    <scope>NUCLEOTIDE SEQUENCE [LARGE SCALE GENOMIC DNA]</scope>
    <source>
        <strain evidence="6">CPCC 205710</strain>
    </source>
</reference>
<evidence type="ECO:0000313" key="6">
    <source>
        <dbReference type="Proteomes" id="UP001206639"/>
    </source>
</evidence>
<dbReference type="SUPFAM" id="SSF46894">
    <property type="entry name" value="C-terminal effector domain of the bipartite response regulators"/>
    <property type="match status" value="1"/>
</dbReference>
<keyword evidence="2" id="KW-0238">DNA-binding</keyword>
<dbReference type="InterPro" id="IPR000792">
    <property type="entry name" value="Tscrpt_reg_LuxR_C"/>
</dbReference>
<keyword evidence="1" id="KW-0805">Transcription regulation</keyword>
<evidence type="ECO:0000256" key="2">
    <source>
        <dbReference type="ARBA" id="ARBA00023125"/>
    </source>
</evidence>
<dbReference type="PRINTS" id="PR00038">
    <property type="entry name" value="HTHLUXR"/>
</dbReference>
<feature type="domain" description="HTH luxR-type" evidence="4">
    <location>
        <begin position="1"/>
        <end position="59"/>
    </location>
</feature>
<evidence type="ECO:0000256" key="1">
    <source>
        <dbReference type="ARBA" id="ARBA00023015"/>
    </source>
</evidence>
<dbReference type="PANTHER" id="PTHR44688">
    <property type="entry name" value="DNA-BINDING TRANSCRIPTIONAL ACTIVATOR DEVR_DOSR"/>
    <property type="match status" value="1"/>
</dbReference>
<keyword evidence="3" id="KW-0804">Transcription</keyword>
<organism evidence="5 6">
    <name type="scientific">Mycobacterium deserti</name>
    <dbReference type="NCBI Taxonomy" id="2978347"/>
    <lineage>
        <taxon>Bacteria</taxon>
        <taxon>Bacillati</taxon>
        <taxon>Actinomycetota</taxon>
        <taxon>Actinomycetes</taxon>
        <taxon>Mycobacteriales</taxon>
        <taxon>Mycobacteriaceae</taxon>
        <taxon>Mycobacterium</taxon>
    </lineage>
</organism>
<dbReference type="PANTHER" id="PTHR44688:SF16">
    <property type="entry name" value="DNA-BINDING TRANSCRIPTIONAL ACTIVATOR DEVR_DOSR"/>
    <property type="match status" value="1"/>
</dbReference>
<dbReference type="InterPro" id="IPR016032">
    <property type="entry name" value="Sig_transdc_resp-reg_C-effctor"/>
</dbReference>
<dbReference type="CDD" id="cd06170">
    <property type="entry name" value="LuxR_C_like"/>
    <property type="match status" value="1"/>
</dbReference>
<dbReference type="Gene3D" id="1.10.10.10">
    <property type="entry name" value="Winged helix-like DNA-binding domain superfamily/Winged helix DNA-binding domain"/>
    <property type="match status" value="1"/>
</dbReference>
<evidence type="ECO:0000259" key="4">
    <source>
        <dbReference type="PROSITE" id="PS50043"/>
    </source>
</evidence>
<gene>
    <name evidence="5" type="ORF">N4S67_14970</name>
</gene>
<dbReference type="SMART" id="SM00421">
    <property type="entry name" value="HTH_LUXR"/>
    <property type="match status" value="1"/>
</dbReference>
<evidence type="ECO:0000256" key="3">
    <source>
        <dbReference type="ARBA" id="ARBA00023163"/>
    </source>
</evidence>
<dbReference type="PROSITE" id="PS50043">
    <property type="entry name" value="HTH_LUXR_2"/>
    <property type="match status" value="1"/>
</dbReference>